<comment type="caution">
    <text evidence="2">The sequence shown here is derived from an EMBL/GenBank/DDBJ whole genome shotgun (WGS) entry which is preliminary data.</text>
</comment>
<feature type="signal peptide" evidence="1">
    <location>
        <begin position="1"/>
        <end position="18"/>
    </location>
</feature>
<reference evidence="2 3" key="1">
    <citation type="journal article" date="2010" name="J. Bacteriol.">
        <title>Genome sequence of the oligotrophic marine Gammaproteobacterium HTCC2143, isolated from the Oregon Coast.</title>
        <authorList>
            <person name="Oh H.M."/>
            <person name="Kang I."/>
            <person name="Ferriera S."/>
            <person name="Giovannoni S.J."/>
            <person name="Cho J.C."/>
        </authorList>
    </citation>
    <scope>NUCLEOTIDE SEQUENCE [LARGE SCALE GENOMIC DNA]</scope>
    <source>
        <strain evidence="2 3">HTCC2143</strain>
    </source>
</reference>
<proteinExistence type="predicted"/>
<evidence type="ECO:0000256" key="1">
    <source>
        <dbReference type="SAM" id="SignalP"/>
    </source>
</evidence>
<dbReference type="Proteomes" id="UP000004931">
    <property type="component" value="Unassembled WGS sequence"/>
</dbReference>
<evidence type="ECO:0000313" key="3">
    <source>
        <dbReference type="Proteomes" id="UP000004931"/>
    </source>
</evidence>
<gene>
    <name evidence="2" type="ORF">GP2143_01575</name>
</gene>
<accession>A0YFU2</accession>
<keyword evidence="1" id="KW-0732">Signal</keyword>
<name>A0YFU2_9GAMM</name>
<evidence type="ECO:0000313" key="2">
    <source>
        <dbReference type="EMBL" id="EAW30192.1"/>
    </source>
</evidence>
<dbReference type="EMBL" id="AAVT01000009">
    <property type="protein sequence ID" value="EAW30192.1"/>
    <property type="molecule type" value="Genomic_DNA"/>
</dbReference>
<keyword evidence="3" id="KW-1185">Reference proteome</keyword>
<organism evidence="2 3">
    <name type="scientific">marine gamma proteobacterium HTCC2143</name>
    <dbReference type="NCBI Taxonomy" id="247633"/>
    <lineage>
        <taxon>Bacteria</taxon>
        <taxon>Pseudomonadati</taxon>
        <taxon>Pseudomonadota</taxon>
        <taxon>Gammaproteobacteria</taxon>
        <taxon>Cellvibrionales</taxon>
        <taxon>Spongiibacteraceae</taxon>
        <taxon>BD1-7 clade</taxon>
    </lineage>
</organism>
<protein>
    <recommendedName>
        <fullName evidence="4">DUF4440 domain-containing protein</fullName>
    </recommendedName>
</protein>
<dbReference type="OrthoDB" id="6119979at2"/>
<dbReference type="STRING" id="247633.GP2143_01575"/>
<sequence length="134" mass="15258">MKSLISTLIILLSTAAYADTASDIEKAILDNLEHTQNEDSAAVMGDMHSQSPAYLPTQQMLQQLFPAYDLKYELISYKFVGEDDEYAYAKVKQRTKKISGPAFQNNEIEVLMVFKQENGIWKLWTQANLLISYI</sequence>
<evidence type="ECO:0008006" key="4">
    <source>
        <dbReference type="Google" id="ProtNLM"/>
    </source>
</evidence>
<dbReference type="AlphaFoldDB" id="A0YFU2"/>
<feature type="chain" id="PRO_5002631136" description="DUF4440 domain-containing protein" evidence="1">
    <location>
        <begin position="19"/>
        <end position="134"/>
    </location>
</feature>